<comment type="caution">
    <text evidence="12">The sequence shown here is derived from an EMBL/GenBank/DDBJ whole genome shotgun (WGS) entry which is preliminary data.</text>
</comment>
<evidence type="ECO:0000256" key="11">
    <source>
        <dbReference type="ARBA" id="ARBA00031350"/>
    </source>
</evidence>
<dbReference type="CDD" id="cd02440">
    <property type="entry name" value="AdoMet_MTases"/>
    <property type="match status" value="1"/>
</dbReference>
<gene>
    <name evidence="12" type="ORF">GCM10022254_70260</name>
</gene>
<evidence type="ECO:0000256" key="1">
    <source>
        <dbReference type="ARBA" id="ARBA00004496"/>
    </source>
</evidence>
<dbReference type="InterPro" id="IPR029063">
    <property type="entry name" value="SAM-dependent_MTases_sf"/>
</dbReference>
<evidence type="ECO:0000313" key="13">
    <source>
        <dbReference type="Proteomes" id="UP001501710"/>
    </source>
</evidence>
<keyword evidence="5" id="KW-0963">Cytoplasm</keyword>
<evidence type="ECO:0000256" key="2">
    <source>
        <dbReference type="ARBA" id="ARBA00005369"/>
    </source>
</evidence>
<dbReference type="Proteomes" id="UP001501710">
    <property type="component" value="Unassembled WGS sequence"/>
</dbReference>
<sequence length="146" mass="16275">MPHLQRERKRMTESPVIFPQLPPVDRRTFVPDDVWVVEDGEWVRVSRHDDLTKWELLVTSEDSITTELKKNTWPRSSSSSPLVMASMIAALKVTPGMRVLEIGTGTGWNAACLDALGAEVISVEIDPAIADRARANLRRAGQGIRT</sequence>
<keyword evidence="8" id="KW-0949">S-adenosyl-L-methionine</keyword>
<organism evidence="12 13">
    <name type="scientific">Actinomadura meridiana</name>
    <dbReference type="NCBI Taxonomy" id="559626"/>
    <lineage>
        <taxon>Bacteria</taxon>
        <taxon>Bacillati</taxon>
        <taxon>Actinomycetota</taxon>
        <taxon>Actinomycetes</taxon>
        <taxon>Streptosporangiales</taxon>
        <taxon>Thermomonosporaceae</taxon>
        <taxon>Actinomadura</taxon>
    </lineage>
</organism>
<name>A0ABP8CNB0_9ACTN</name>
<dbReference type="Pfam" id="PF01135">
    <property type="entry name" value="PCMT"/>
    <property type="match status" value="1"/>
</dbReference>
<evidence type="ECO:0000256" key="10">
    <source>
        <dbReference type="ARBA" id="ARBA00031323"/>
    </source>
</evidence>
<evidence type="ECO:0000256" key="8">
    <source>
        <dbReference type="ARBA" id="ARBA00022691"/>
    </source>
</evidence>
<reference evidence="13" key="1">
    <citation type="journal article" date="2019" name="Int. J. Syst. Evol. Microbiol.">
        <title>The Global Catalogue of Microorganisms (GCM) 10K type strain sequencing project: providing services to taxonomists for standard genome sequencing and annotation.</title>
        <authorList>
            <consortium name="The Broad Institute Genomics Platform"/>
            <consortium name="The Broad Institute Genome Sequencing Center for Infectious Disease"/>
            <person name="Wu L."/>
            <person name="Ma J."/>
        </authorList>
    </citation>
    <scope>NUCLEOTIDE SEQUENCE [LARGE SCALE GENOMIC DNA]</scope>
    <source>
        <strain evidence="13">JCM 17440</strain>
    </source>
</reference>
<protein>
    <recommendedName>
        <fullName evidence="4">Protein-L-isoaspartate O-methyltransferase</fullName>
        <ecNumber evidence="3">2.1.1.77</ecNumber>
    </recommendedName>
    <alternativeName>
        <fullName evidence="11">L-isoaspartyl protein carboxyl methyltransferase</fullName>
    </alternativeName>
    <alternativeName>
        <fullName evidence="9">Protein L-isoaspartyl methyltransferase</fullName>
    </alternativeName>
    <alternativeName>
        <fullName evidence="10">Protein-beta-aspartate methyltransferase</fullName>
    </alternativeName>
</protein>
<dbReference type="PANTHER" id="PTHR11579:SF0">
    <property type="entry name" value="PROTEIN-L-ISOASPARTATE(D-ASPARTATE) O-METHYLTRANSFERASE"/>
    <property type="match status" value="1"/>
</dbReference>
<proteinExistence type="inferred from homology"/>
<dbReference type="SUPFAM" id="SSF53335">
    <property type="entry name" value="S-adenosyl-L-methionine-dependent methyltransferases"/>
    <property type="match status" value="1"/>
</dbReference>
<comment type="similarity">
    <text evidence="2">Belongs to the methyltransferase superfamily. L-isoaspartyl/D-aspartyl protein methyltransferase family.</text>
</comment>
<dbReference type="EC" id="2.1.1.77" evidence="3"/>
<evidence type="ECO:0000256" key="3">
    <source>
        <dbReference type="ARBA" id="ARBA00011890"/>
    </source>
</evidence>
<dbReference type="EMBL" id="BAABAS010000028">
    <property type="protein sequence ID" value="GAA4241437.1"/>
    <property type="molecule type" value="Genomic_DNA"/>
</dbReference>
<accession>A0ABP8CNB0</accession>
<evidence type="ECO:0000313" key="12">
    <source>
        <dbReference type="EMBL" id="GAA4241437.1"/>
    </source>
</evidence>
<evidence type="ECO:0000256" key="4">
    <source>
        <dbReference type="ARBA" id="ARBA00013346"/>
    </source>
</evidence>
<comment type="subcellular location">
    <subcellularLocation>
        <location evidence="1">Cytoplasm</location>
    </subcellularLocation>
</comment>
<keyword evidence="7" id="KW-0808">Transferase</keyword>
<dbReference type="PANTHER" id="PTHR11579">
    <property type="entry name" value="PROTEIN-L-ISOASPARTATE O-METHYLTRANSFERASE"/>
    <property type="match status" value="1"/>
</dbReference>
<dbReference type="Gene3D" id="3.40.50.150">
    <property type="entry name" value="Vaccinia Virus protein VP39"/>
    <property type="match status" value="1"/>
</dbReference>
<evidence type="ECO:0000256" key="6">
    <source>
        <dbReference type="ARBA" id="ARBA00022603"/>
    </source>
</evidence>
<dbReference type="InterPro" id="IPR000682">
    <property type="entry name" value="PCMT"/>
</dbReference>
<evidence type="ECO:0000256" key="5">
    <source>
        <dbReference type="ARBA" id="ARBA00022490"/>
    </source>
</evidence>
<evidence type="ECO:0000256" key="9">
    <source>
        <dbReference type="ARBA" id="ARBA00030757"/>
    </source>
</evidence>
<evidence type="ECO:0000256" key="7">
    <source>
        <dbReference type="ARBA" id="ARBA00022679"/>
    </source>
</evidence>
<keyword evidence="6" id="KW-0489">Methyltransferase</keyword>
<keyword evidence="13" id="KW-1185">Reference proteome</keyword>